<dbReference type="EMBL" id="CAKOAT010187266">
    <property type="protein sequence ID" value="CAH8354067.1"/>
    <property type="molecule type" value="Genomic_DNA"/>
</dbReference>
<reference evidence="1 2" key="1">
    <citation type="submission" date="2022-03" db="EMBL/GenBank/DDBJ databases">
        <authorList>
            <person name="Macdonald S."/>
            <person name="Ahmed S."/>
            <person name="Newling K."/>
        </authorList>
    </citation>
    <scope>NUCLEOTIDE SEQUENCE [LARGE SCALE GENOMIC DNA]</scope>
</reference>
<gene>
    <name evidence="1" type="ORF">ERUC_LOCUS19822</name>
</gene>
<keyword evidence="2" id="KW-1185">Reference proteome</keyword>
<comment type="caution">
    <text evidence="1">The sequence shown here is derived from an EMBL/GenBank/DDBJ whole genome shotgun (WGS) entry which is preliminary data.</text>
</comment>
<dbReference type="AlphaFoldDB" id="A0ABC8K6B1"/>
<dbReference type="Proteomes" id="UP001642260">
    <property type="component" value="Unassembled WGS sequence"/>
</dbReference>
<proteinExistence type="predicted"/>
<organism evidence="1 2">
    <name type="scientific">Eruca vesicaria subsp. sativa</name>
    <name type="common">Garden rocket</name>
    <name type="synonym">Eruca sativa</name>
    <dbReference type="NCBI Taxonomy" id="29727"/>
    <lineage>
        <taxon>Eukaryota</taxon>
        <taxon>Viridiplantae</taxon>
        <taxon>Streptophyta</taxon>
        <taxon>Embryophyta</taxon>
        <taxon>Tracheophyta</taxon>
        <taxon>Spermatophyta</taxon>
        <taxon>Magnoliopsida</taxon>
        <taxon>eudicotyledons</taxon>
        <taxon>Gunneridae</taxon>
        <taxon>Pentapetalae</taxon>
        <taxon>rosids</taxon>
        <taxon>malvids</taxon>
        <taxon>Brassicales</taxon>
        <taxon>Brassicaceae</taxon>
        <taxon>Brassiceae</taxon>
        <taxon>Eruca</taxon>
    </lineage>
</organism>
<protein>
    <submittedName>
        <fullName evidence="1">Uncharacterized protein</fullName>
    </submittedName>
</protein>
<sequence length="191" mass="22235">MSWHFRVKIHRIYPSYSYVTDSGPHWIYILGNEDATSPFLSRFPGNKLSVHTNCDAPYTSPHHRSSEQSALHGLQNIHEIPHMNPKGRNYPIVVFNTEVHFDDPARPKIVFYIRDNIESRKKCVATRDHAYAFQDDLQNMRGRGQVILVMDYGLRPRIYYLISGSIRFCQRFRSSENRSITMTLMFGVTGL</sequence>
<evidence type="ECO:0000313" key="1">
    <source>
        <dbReference type="EMBL" id="CAH8354067.1"/>
    </source>
</evidence>
<name>A0ABC8K6B1_ERUVS</name>
<evidence type="ECO:0000313" key="2">
    <source>
        <dbReference type="Proteomes" id="UP001642260"/>
    </source>
</evidence>
<accession>A0ABC8K6B1</accession>